<dbReference type="InterPro" id="IPR036890">
    <property type="entry name" value="HATPase_C_sf"/>
</dbReference>
<proteinExistence type="predicted"/>
<evidence type="ECO:0000313" key="10">
    <source>
        <dbReference type="Proteomes" id="UP000002770"/>
    </source>
</evidence>
<dbReference type="Proteomes" id="UP000002770">
    <property type="component" value="Unassembled WGS sequence"/>
</dbReference>
<dbReference type="InterPro" id="IPR004358">
    <property type="entry name" value="Sig_transdc_His_kin-like_C"/>
</dbReference>
<dbReference type="InterPro" id="IPR050351">
    <property type="entry name" value="BphY/WalK/GraS-like"/>
</dbReference>
<sequence>MHLLDNAIKFSVPKSNIQLSVQLKEEHVIVSIEDFGLEIAIEERKKLFKKFYCGKKALEEHGLGLGLAICEKIIAAHDGTIWVEQIANKRTAFRFALPVNSKD</sequence>
<dbReference type="PRINTS" id="PR00344">
    <property type="entry name" value="BCTRLSENSOR"/>
</dbReference>
<dbReference type="GO" id="GO:0004673">
    <property type="term" value="F:protein histidine kinase activity"/>
    <property type="evidence" value="ECO:0007669"/>
    <property type="project" value="UniProtKB-EC"/>
</dbReference>
<keyword evidence="5" id="KW-0418">Kinase</keyword>
<keyword evidence="3" id="KW-0808">Transferase</keyword>
<dbReference type="AlphaFoldDB" id="G9EJI3"/>
<dbReference type="GO" id="GO:0005524">
    <property type="term" value="F:ATP binding"/>
    <property type="evidence" value="ECO:0007669"/>
    <property type="project" value="UniProtKB-KW"/>
</dbReference>
<dbReference type="GO" id="GO:0000156">
    <property type="term" value="F:phosphorelay response regulator activity"/>
    <property type="evidence" value="ECO:0007669"/>
    <property type="project" value="TreeGrafter"/>
</dbReference>
<evidence type="ECO:0000256" key="2">
    <source>
        <dbReference type="ARBA" id="ARBA00012438"/>
    </source>
</evidence>
<keyword evidence="7" id="KW-0902">Two-component regulatory system</keyword>
<dbReference type="GO" id="GO:0007234">
    <property type="term" value="P:osmosensory signaling via phosphorelay pathway"/>
    <property type="evidence" value="ECO:0007669"/>
    <property type="project" value="TreeGrafter"/>
</dbReference>
<dbReference type="PANTHER" id="PTHR42878:SF7">
    <property type="entry name" value="SENSOR HISTIDINE KINASE GLRK"/>
    <property type="match status" value="1"/>
</dbReference>
<dbReference type="PROSITE" id="PS50109">
    <property type="entry name" value="HIS_KIN"/>
    <property type="match status" value="1"/>
</dbReference>
<keyword evidence="10" id="KW-1185">Reference proteome</keyword>
<evidence type="ECO:0000256" key="3">
    <source>
        <dbReference type="ARBA" id="ARBA00022679"/>
    </source>
</evidence>
<evidence type="ECO:0000256" key="1">
    <source>
        <dbReference type="ARBA" id="ARBA00000085"/>
    </source>
</evidence>
<keyword evidence="6" id="KW-0067">ATP-binding</keyword>
<dbReference type="PANTHER" id="PTHR42878">
    <property type="entry name" value="TWO-COMPONENT HISTIDINE KINASE"/>
    <property type="match status" value="1"/>
</dbReference>
<dbReference type="Pfam" id="PF02518">
    <property type="entry name" value="HATPase_c"/>
    <property type="match status" value="1"/>
</dbReference>
<dbReference type="eggNOG" id="COG2205">
    <property type="taxonomic scope" value="Bacteria"/>
</dbReference>
<evidence type="ECO:0000256" key="5">
    <source>
        <dbReference type="ARBA" id="ARBA00022777"/>
    </source>
</evidence>
<evidence type="ECO:0000256" key="7">
    <source>
        <dbReference type="ARBA" id="ARBA00023012"/>
    </source>
</evidence>
<dbReference type="InParanoid" id="G9EJI3"/>
<name>G9EJI3_9GAMM</name>
<dbReference type="InterPro" id="IPR005467">
    <property type="entry name" value="His_kinase_dom"/>
</dbReference>
<protein>
    <recommendedName>
        <fullName evidence="2">histidine kinase</fullName>
        <ecNumber evidence="2">2.7.13.3</ecNumber>
    </recommendedName>
</protein>
<evidence type="ECO:0000259" key="8">
    <source>
        <dbReference type="PROSITE" id="PS50109"/>
    </source>
</evidence>
<dbReference type="Gene3D" id="3.30.565.10">
    <property type="entry name" value="Histidine kinase-like ATPase, C-terminal domain"/>
    <property type="match status" value="1"/>
</dbReference>
<evidence type="ECO:0000313" key="9">
    <source>
        <dbReference type="EMBL" id="EHL32571.1"/>
    </source>
</evidence>
<evidence type="ECO:0000256" key="6">
    <source>
        <dbReference type="ARBA" id="ARBA00022840"/>
    </source>
</evidence>
<dbReference type="GO" id="GO:0030295">
    <property type="term" value="F:protein kinase activator activity"/>
    <property type="evidence" value="ECO:0007669"/>
    <property type="project" value="TreeGrafter"/>
</dbReference>
<dbReference type="SUPFAM" id="SSF55874">
    <property type="entry name" value="ATPase domain of HSP90 chaperone/DNA topoisomerase II/histidine kinase"/>
    <property type="match status" value="1"/>
</dbReference>
<dbReference type="STRING" id="658187.LDG_5346"/>
<dbReference type="OrthoDB" id="9806130at2"/>
<gene>
    <name evidence="9" type="ORF">LDG_5346</name>
</gene>
<feature type="domain" description="Histidine kinase" evidence="8">
    <location>
        <begin position="1"/>
        <end position="101"/>
    </location>
</feature>
<evidence type="ECO:0000256" key="4">
    <source>
        <dbReference type="ARBA" id="ARBA00022741"/>
    </source>
</evidence>
<dbReference type="HOGENOM" id="CLU_000445_89_31_6"/>
<organism evidence="9 10">
    <name type="scientific">Legionella drancourtii LLAP12</name>
    <dbReference type="NCBI Taxonomy" id="658187"/>
    <lineage>
        <taxon>Bacteria</taxon>
        <taxon>Pseudomonadati</taxon>
        <taxon>Pseudomonadota</taxon>
        <taxon>Gammaproteobacteria</taxon>
        <taxon>Legionellales</taxon>
        <taxon>Legionellaceae</taxon>
        <taxon>Legionella</taxon>
    </lineage>
</organism>
<dbReference type="SMART" id="SM00387">
    <property type="entry name" value="HATPase_c"/>
    <property type="match status" value="1"/>
</dbReference>
<dbReference type="InterPro" id="IPR003594">
    <property type="entry name" value="HATPase_dom"/>
</dbReference>
<dbReference type="EC" id="2.7.13.3" evidence="2"/>
<comment type="catalytic activity">
    <reaction evidence="1">
        <text>ATP + protein L-histidine = ADP + protein N-phospho-L-histidine.</text>
        <dbReference type="EC" id="2.7.13.3"/>
    </reaction>
</comment>
<dbReference type="EMBL" id="JH413797">
    <property type="protein sequence ID" value="EHL32571.1"/>
    <property type="molecule type" value="Genomic_DNA"/>
</dbReference>
<accession>G9EJI3</accession>
<keyword evidence="4" id="KW-0547">Nucleotide-binding</keyword>
<reference evidence="9 10" key="1">
    <citation type="journal article" date="2011" name="BMC Genomics">
        <title>Insight into cross-talk between intra-amoebal pathogens.</title>
        <authorList>
            <person name="Gimenez G."/>
            <person name="Bertelli C."/>
            <person name="Moliner C."/>
            <person name="Robert C."/>
            <person name="Raoult D."/>
            <person name="Fournier P.E."/>
            <person name="Greub G."/>
        </authorList>
    </citation>
    <scope>NUCLEOTIDE SEQUENCE [LARGE SCALE GENOMIC DNA]</scope>
    <source>
        <strain evidence="9 10">LLAP12</strain>
    </source>
</reference>